<organism evidence="2 3">
    <name type="scientific">Neotoma lepida</name>
    <name type="common">Desert woodrat</name>
    <dbReference type="NCBI Taxonomy" id="56216"/>
    <lineage>
        <taxon>Eukaryota</taxon>
        <taxon>Metazoa</taxon>
        <taxon>Chordata</taxon>
        <taxon>Craniata</taxon>
        <taxon>Vertebrata</taxon>
        <taxon>Euteleostomi</taxon>
        <taxon>Mammalia</taxon>
        <taxon>Eutheria</taxon>
        <taxon>Euarchontoglires</taxon>
        <taxon>Glires</taxon>
        <taxon>Rodentia</taxon>
        <taxon>Myomorpha</taxon>
        <taxon>Muroidea</taxon>
        <taxon>Cricetidae</taxon>
        <taxon>Neotominae</taxon>
        <taxon>Neotoma</taxon>
    </lineage>
</organism>
<evidence type="ECO:0000256" key="1">
    <source>
        <dbReference type="SAM" id="MobiDB-lite"/>
    </source>
</evidence>
<gene>
    <name evidence="2" type="ORF">A6R68_01758</name>
</gene>
<feature type="compositionally biased region" description="Polar residues" evidence="1">
    <location>
        <begin position="8"/>
        <end position="21"/>
    </location>
</feature>
<proteinExistence type="predicted"/>
<dbReference type="STRING" id="56216.A0A1A6GWH6"/>
<dbReference type="Proteomes" id="UP000092124">
    <property type="component" value="Unassembled WGS sequence"/>
</dbReference>
<reference evidence="2 3" key="1">
    <citation type="submission" date="2016-06" db="EMBL/GenBank/DDBJ databases">
        <title>The Draft Genome Sequence and Annotation of the Desert Woodrat Neotoma lepida.</title>
        <authorList>
            <person name="Campbell M."/>
            <person name="Oakeson K.F."/>
            <person name="Yandell M."/>
            <person name="Halpert J.R."/>
            <person name="Dearing D."/>
        </authorList>
    </citation>
    <scope>NUCLEOTIDE SEQUENCE [LARGE SCALE GENOMIC DNA]</scope>
    <source>
        <strain evidence="2">417</strain>
        <tissue evidence="2">Liver</tissue>
    </source>
</reference>
<name>A0A1A6GWH6_NEOLE</name>
<protein>
    <submittedName>
        <fullName evidence="2">Uncharacterized protein</fullName>
    </submittedName>
</protein>
<feature type="region of interest" description="Disordered" evidence="1">
    <location>
        <begin position="1"/>
        <end position="51"/>
    </location>
</feature>
<sequence length="102" mass="11589">PEKRDSRVSTSSQEQKSTNIRRSYDDGASTRLMSTAKPLREPAPSEDVIDIKPEPDDFIYEDLNFVQENPLSQKKPTVTLILPPAKTALFRQLRLCGDTRLE</sequence>
<accession>A0A1A6GWH6</accession>
<keyword evidence="3" id="KW-1185">Reference proteome</keyword>
<dbReference type="EMBL" id="LZPO01067263">
    <property type="protein sequence ID" value="OBS69702.1"/>
    <property type="molecule type" value="Genomic_DNA"/>
</dbReference>
<evidence type="ECO:0000313" key="2">
    <source>
        <dbReference type="EMBL" id="OBS69702.1"/>
    </source>
</evidence>
<comment type="caution">
    <text evidence="2">The sequence shown here is derived from an EMBL/GenBank/DDBJ whole genome shotgun (WGS) entry which is preliminary data.</text>
</comment>
<feature type="non-terminal residue" evidence="2">
    <location>
        <position position="1"/>
    </location>
</feature>
<evidence type="ECO:0000313" key="3">
    <source>
        <dbReference type="Proteomes" id="UP000092124"/>
    </source>
</evidence>
<feature type="non-terminal residue" evidence="2">
    <location>
        <position position="102"/>
    </location>
</feature>
<dbReference type="AlphaFoldDB" id="A0A1A6GWH6"/>
<dbReference type="OrthoDB" id="5589010at2759"/>